<reference evidence="1 2" key="1">
    <citation type="submission" date="2023-12" db="EMBL/GenBank/DDBJ databases">
        <title>A high-quality genome assembly for Dillenia turbinata (Dilleniales).</title>
        <authorList>
            <person name="Chanderbali A."/>
        </authorList>
    </citation>
    <scope>NUCLEOTIDE SEQUENCE [LARGE SCALE GENOMIC DNA]</scope>
    <source>
        <strain evidence="1">LSX21</strain>
        <tissue evidence="1">Leaf</tissue>
    </source>
</reference>
<evidence type="ECO:0000313" key="1">
    <source>
        <dbReference type="EMBL" id="KAK6917629.1"/>
    </source>
</evidence>
<gene>
    <name evidence="1" type="ORF">RJ641_018380</name>
</gene>
<comment type="caution">
    <text evidence="1">The sequence shown here is derived from an EMBL/GenBank/DDBJ whole genome shotgun (WGS) entry which is preliminary data.</text>
</comment>
<name>A0AAN8URA7_9MAGN</name>
<proteinExistence type="predicted"/>
<organism evidence="1 2">
    <name type="scientific">Dillenia turbinata</name>
    <dbReference type="NCBI Taxonomy" id="194707"/>
    <lineage>
        <taxon>Eukaryota</taxon>
        <taxon>Viridiplantae</taxon>
        <taxon>Streptophyta</taxon>
        <taxon>Embryophyta</taxon>
        <taxon>Tracheophyta</taxon>
        <taxon>Spermatophyta</taxon>
        <taxon>Magnoliopsida</taxon>
        <taxon>eudicotyledons</taxon>
        <taxon>Gunneridae</taxon>
        <taxon>Pentapetalae</taxon>
        <taxon>Dilleniales</taxon>
        <taxon>Dilleniaceae</taxon>
        <taxon>Dillenia</taxon>
    </lineage>
</organism>
<dbReference type="EMBL" id="JBAMMX010000023">
    <property type="protein sequence ID" value="KAK6917629.1"/>
    <property type="molecule type" value="Genomic_DNA"/>
</dbReference>
<keyword evidence="2" id="KW-1185">Reference proteome</keyword>
<protein>
    <submittedName>
        <fullName evidence="1">Uncharacterized protein</fullName>
    </submittedName>
</protein>
<dbReference type="Proteomes" id="UP001370490">
    <property type="component" value="Unassembled WGS sequence"/>
</dbReference>
<evidence type="ECO:0000313" key="2">
    <source>
        <dbReference type="Proteomes" id="UP001370490"/>
    </source>
</evidence>
<accession>A0AAN8URA7</accession>
<dbReference type="AlphaFoldDB" id="A0AAN8URA7"/>
<sequence>METSALESLNVENAFTEVLTQIYRVVRRLWTLVTTPAALPKGQTINVGRDDVSAVKKVANELGVINQFLATDIVTNILPLELYFAVKITVTEKAKKQNVILWPIIASLSLQLTYSRNL</sequence>